<evidence type="ECO:0000256" key="2">
    <source>
        <dbReference type="ARBA" id="ARBA00007886"/>
    </source>
</evidence>
<dbReference type="InterPro" id="IPR008844">
    <property type="entry name" value="Spore_GerAC-like"/>
</dbReference>
<keyword evidence="3" id="KW-0309">Germination</keyword>
<name>A0ABT9Z4R9_9BACI</name>
<keyword evidence="7" id="KW-0449">Lipoprotein</keyword>
<dbReference type="PANTHER" id="PTHR35789:SF1">
    <property type="entry name" value="SPORE GERMINATION PROTEIN B3"/>
    <property type="match status" value="1"/>
</dbReference>
<reference evidence="10 11" key="1">
    <citation type="submission" date="2023-07" db="EMBL/GenBank/DDBJ databases">
        <title>Genomic Encyclopedia of Type Strains, Phase IV (KMG-IV): sequencing the most valuable type-strain genomes for metagenomic binning, comparative biology and taxonomic classification.</title>
        <authorList>
            <person name="Goeker M."/>
        </authorList>
    </citation>
    <scope>NUCLEOTIDE SEQUENCE [LARGE SCALE GENOMIC DNA]</scope>
    <source>
        <strain evidence="10 11">DSM 17723</strain>
    </source>
</reference>
<proteinExistence type="inferred from homology"/>
<keyword evidence="5" id="KW-0472">Membrane</keyword>
<feature type="domain" description="Spore germination GerAC-like C-terminal" evidence="8">
    <location>
        <begin position="217"/>
        <end position="362"/>
    </location>
</feature>
<keyword evidence="11" id="KW-1185">Reference proteome</keyword>
<dbReference type="PROSITE" id="PS51257">
    <property type="entry name" value="PROKAR_LIPOPROTEIN"/>
    <property type="match status" value="1"/>
</dbReference>
<dbReference type="Pfam" id="PF25198">
    <property type="entry name" value="Spore_GerAC_N"/>
    <property type="match status" value="1"/>
</dbReference>
<dbReference type="RefSeq" id="WP_174881281.1">
    <property type="nucleotide sequence ID" value="NZ_CADEPK010000342.1"/>
</dbReference>
<organism evidence="10 11">
    <name type="scientific">Metabacillus niabensis</name>
    <dbReference type="NCBI Taxonomy" id="324854"/>
    <lineage>
        <taxon>Bacteria</taxon>
        <taxon>Bacillati</taxon>
        <taxon>Bacillota</taxon>
        <taxon>Bacilli</taxon>
        <taxon>Bacillales</taxon>
        <taxon>Bacillaceae</taxon>
        <taxon>Metabacillus</taxon>
    </lineage>
</organism>
<accession>A0ABT9Z4R9</accession>
<sequence length="368" mass="42236">MRNLISIIIVMNLMFLLTGCFGAKEIEGETYVTAIGVDYNEGKFKVYVQGLNFGNIAKQEGAAMEQQPILIGEAEGDNISAAIGLLEQTTALPLNYGHIHTFILSKRVMEEKMADVIDLINHQPLLRYTFYLFGTEENLKSLMQTQSFFNYPQLYSIIHRPKKIIQYNYVLPILMYNQFISRYERPVGTVLIPSLTIDKNHFSEKKEKSIPVINGEYLFSGQQYKGWLSKKDLSGIRWFQSGIQGITVRIGTENIVVRVKDPKTKIEVLKGKNPSYRIVVKADAILSLNSKNQPLKEVENELNKRIKRDIVNTIRKGQLLETDVLNISEKSYKYYLNRWNIETIRGFNEDSVKKIQVRIQVDPGNSKK</sequence>
<evidence type="ECO:0000256" key="3">
    <source>
        <dbReference type="ARBA" id="ARBA00022544"/>
    </source>
</evidence>
<comment type="subcellular location">
    <subcellularLocation>
        <location evidence="1">Membrane</location>
        <topology evidence="1">Lipid-anchor</topology>
    </subcellularLocation>
</comment>
<evidence type="ECO:0000256" key="4">
    <source>
        <dbReference type="ARBA" id="ARBA00022729"/>
    </source>
</evidence>
<dbReference type="InterPro" id="IPR057336">
    <property type="entry name" value="GerAC_N"/>
</dbReference>
<dbReference type="NCBIfam" id="TIGR02887">
    <property type="entry name" value="spore_ger_x_C"/>
    <property type="match status" value="1"/>
</dbReference>
<evidence type="ECO:0000256" key="6">
    <source>
        <dbReference type="ARBA" id="ARBA00023139"/>
    </source>
</evidence>
<evidence type="ECO:0000259" key="8">
    <source>
        <dbReference type="Pfam" id="PF05504"/>
    </source>
</evidence>
<dbReference type="InterPro" id="IPR038501">
    <property type="entry name" value="Spore_GerAC_C_sf"/>
</dbReference>
<comment type="similarity">
    <text evidence="2">Belongs to the GerABKC lipoprotein family.</text>
</comment>
<keyword evidence="6" id="KW-0564">Palmitate</keyword>
<evidence type="ECO:0000313" key="11">
    <source>
        <dbReference type="Proteomes" id="UP001232245"/>
    </source>
</evidence>
<feature type="domain" description="Spore germination protein N-terminal" evidence="9">
    <location>
        <begin position="23"/>
        <end position="197"/>
    </location>
</feature>
<dbReference type="Gene3D" id="3.30.300.210">
    <property type="entry name" value="Nutrient germinant receptor protein C, domain 3"/>
    <property type="match status" value="1"/>
</dbReference>
<dbReference type="PANTHER" id="PTHR35789">
    <property type="entry name" value="SPORE GERMINATION PROTEIN B3"/>
    <property type="match status" value="1"/>
</dbReference>
<dbReference type="EMBL" id="JAUSTZ010000008">
    <property type="protein sequence ID" value="MDQ0227264.1"/>
    <property type="molecule type" value="Genomic_DNA"/>
</dbReference>
<evidence type="ECO:0000256" key="5">
    <source>
        <dbReference type="ARBA" id="ARBA00023136"/>
    </source>
</evidence>
<dbReference type="Pfam" id="PF05504">
    <property type="entry name" value="Spore_GerAC"/>
    <property type="match status" value="1"/>
</dbReference>
<evidence type="ECO:0000256" key="7">
    <source>
        <dbReference type="ARBA" id="ARBA00023288"/>
    </source>
</evidence>
<gene>
    <name evidence="10" type="ORF">J2S02_003609</name>
</gene>
<evidence type="ECO:0000259" key="9">
    <source>
        <dbReference type="Pfam" id="PF25198"/>
    </source>
</evidence>
<protein>
    <submittedName>
        <fullName evidence="10">Ger(X)C family germination protein</fullName>
    </submittedName>
</protein>
<dbReference type="InterPro" id="IPR046953">
    <property type="entry name" value="Spore_GerAC-like_C"/>
</dbReference>
<dbReference type="Proteomes" id="UP001232245">
    <property type="component" value="Unassembled WGS sequence"/>
</dbReference>
<evidence type="ECO:0000313" key="10">
    <source>
        <dbReference type="EMBL" id="MDQ0227264.1"/>
    </source>
</evidence>
<evidence type="ECO:0000256" key="1">
    <source>
        <dbReference type="ARBA" id="ARBA00004635"/>
    </source>
</evidence>
<comment type="caution">
    <text evidence="10">The sequence shown here is derived from an EMBL/GenBank/DDBJ whole genome shotgun (WGS) entry which is preliminary data.</text>
</comment>
<keyword evidence="4" id="KW-0732">Signal</keyword>